<gene>
    <name evidence="1" type="ORF">CPELLU_LOCUS410</name>
</gene>
<keyword evidence="2" id="KW-1185">Reference proteome</keyword>
<organism evidence="1 2">
    <name type="scientific">Cetraspora pellucida</name>
    <dbReference type="NCBI Taxonomy" id="1433469"/>
    <lineage>
        <taxon>Eukaryota</taxon>
        <taxon>Fungi</taxon>
        <taxon>Fungi incertae sedis</taxon>
        <taxon>Mucoromycota</taxon>
        <taxon>Glomeromycotina</taxon>
        <taxon>Glomeromycetes</taxon>
        <taxon>Diversisporales</taxon>
        <taxon>Gigasporaceae</taxon>
        <taxon>Cetraspora</taxon>
    </lineage>
</organism>
<reference evidence="1" key="1">
    <citation type="submission" date="2021-06" db="EMBL/GenBank/DDBJ databases">
        <authorList>
            <person name="Kallberg Y."/>
            <person name="Tangrot J."/>
            <person name="Rosling A."/>
        </authorList>
    </citation>
    <scope>NUCLEOTIDE SEQUENCE</scope>
    <source>
        <strain evidence="1">FL966</strain>
    </source>
</reference>
<dbReference type="OrthoDB" id="2427446at2759"/>
<evidence type="ECO:0000313" key="2">
    <source>
        <dbReference type="Proteomes" id="UP000789759"/>
    </source>
</evidence>
<dbReference type="SUPFAM" id="SSF56112">
    <property type="entry name" value="Protein kinase-like (PK-like)"/>
    <property type="match status" value="1"/>
</dbReference>
<proteinExistence type="predicted"/>
<comment type="caution">
    <text evidence="1">The sequence shown here is derived from an EMBL/GenBank/DDBJ whole genome shotgun (WGS) entry which is preliminary data.</text>
</comment>
<evidence type="ECO:0000313" key="1">
    <source>
        <dbReference type="EMBL" id="CAG8456408.1"/>
    </source>
</evidence>
<dbReference type="Gene3D" id="3.30.200.20">
    <property type="entry name" value="Phosphorylase Kinase, domain 1"/>
    <property type="match status" value="1"/>
</dbReference>
<name>A0A9N8VPG4_9GLOM</name>
<protein>
    <submittedName>
        <fullName evidence="1">22238_t:CDS:1</fullName>
    </submittedName>
</protein>
<dbReference type="InterPro" id="IPR011009">
    <property type="entry name" value="Kinase-like_dom_sf"/>
</dbReference>
<dbReference type="EMBL" id="CAJVQA010000113">
    <property type="protein sequence ID" value="CAG8456408.1"/>
    <property type="molecule type" value="Genomic_DNA"/>
</dbReference>
<dbReference type="AlphaFoldDB" id="A0A9N8VPG4"/>
<dbReference type="Proteomes" id="UP000789759">
    <property type="component" value="Unassembled WGS sequence"/>
</dbReference>
<accession>A0A9N8VPG4</accession>
<sequence>METILKEYLVQRPEYNFNEFNMLQKISKGEFGIVFKSEWNAGKLVALKCLKPDIDLKYKKQFIKEYCKERYYDKPIHSAGLFTASEYEVYKIIKTRLINSKTEL</sequence>